<dbReference type="EMBL" id="AP026830">
    <property type="protein sequence ID" value="BDR91611.1"/>
    <property type="molecule type" value="Genomic_DNA"/>
</dbReference>
<reference evidence="2" key="2">
    <citation type="submission" date="2020-09" db="EMBL/GenBank/DDBJ databases">
        <authorList>
            <person name="Sun Q."/>
            <person name="Ohkuma M."/>
        </authorList>
    </citation>
    <scope>NUCLEOTIDE SEQUENCE</scope>
    <source>
        <strain evidence="2">JCM 11219</strain>
    </source>
</reference>
<organism evidence="2 3">
    <name type="scientific">Vulcanisaeta souniana JCM 11219</name>
    <dbReference type="NCBI Taxonomy" id="1293586"/>
    <lineage>
        <taxon>Archaea</taxon>
        <taxon>Thermoproteota</taxon>
        <taxon>Thermoprotei</taxon>
        <taxon>Thermoproteales</taxon>
        <taxon>Thermoproteaceae</taxon>
        <taxon>Vulcanisaeta</taxon>
    </lineage>
</organism>
<gene>
    <name evidence="2" type="ORF">GCM10007112_05880</name>
    <name evidence="1" type="ORF">Vsou_07040</name>
</gene>
<reference evidence="1" key="4">
    <citation type="journal article" date="2023" name="Microbiol. Resour. Announc.">
        <title>Complete Genome Sequence of Vulcanisaeta souniana Strain IC-059, a Hyperthermophilic Archaeon Isolated from Hot Spring Water in Japan.</title>
        <authorList>
            <person name="Kato S."/>
            <person name="Itoh T."/>
            <person name="Wu L."/>
            <person name="Ma J."/>
            <person name="Ohkuma M."/>
        </authorList>
    </citation>
    <scope>NUCLEOTIDE SEQUENCE</scope>
    <source>
        <strain evidence="1">JCM 11219</strain>
    </source>
</reference>
<evidence type="ECO:0000313" key="4">
    <source>
        <dbReference type="Proteomes" id="UP001060771"/>
    </source>
</evidence>
<dbReference type="GeneID" id="76206258"/>
<dbReference type="AlphaFoldDB" id="A0A830E501"/>
<keyword evidence="4" id="KW-1185">Reference proteome</keyword>
<evidence type="ECO:0000313" key="2">
    <source>
        <dbReference type="EMBL" id="GGI71907.1"/>
    </source>
</evidence>
<evidence type="ECO:0000313" key="1">
    <source>
        <dbReference type="EMBL" id="BDR91611.1"/>
    </source>
</evidence>
<dbReference type="RefSeq" id="WP_188602583.1">
    <property type="nucleotide sequence ID" value="NZ_AP026830.1"/>
</dbReference>
<dbReference type="Proteomes" id="UP001060771">
    <property type="component" value="Chromosome"/>
</dbReference>
<reference evidence="2" key="1">
    <citation type="journal article" date="2014" name="Int. J. Syst. Evol. Microbiol.">
        <title>Complete genome sequence of Corynebacterium casei LMG S-19264T (=DSM 44701T), isolated from a smear-ripened cheese.</title>
        <authorList>
            <consortium name="US DOE Joint Genome Institute (JGI-PGF)"/>
            <person name="Walter F."/>
            <person name="Albersmeier A."/>
            <person name="Kalinowski J."/>
            <person name="Ruckert C."/>
        </authorList>
    </citation>
    <scope>NUCLEOTIDE SEQUENCE</scope>
    <source>
        <strain evidence="2">JCM 11219</strain>
    </source>
</reference>
<dbReference type="OrthoDB" id="26345at2157"/>
<proteinExistence type="predicted"/>
<sequence length="312" mass="35438">MNALEVLVRIKRIAEDMIKETFIVKAIKENSILSLSTEDIIELYPYNAYDYRIDGKNIDYVITEDAVALLADLAKINNWAIDNIRYAEFNDCISIGIGEGTLSITCKDKHIYEGERVVYLDKTLLRKYGVNIRVKPMDGEPLMPLEKVFENPTSIIIESLINLPLYFVINPAHLGLEILADSYIHLLSKGLNRVPTNTDAADYLISVNKLSEDIIKVYVLRKDLELLRDYFDVSTNEKDNIVEYIINGNPVLAVSIVQGSINQDLLRVTWIDLESFRINGIGINLIDLGSTNILDCARLLIDKMREEFHGIL</sequence>
<evidence type="ECO:0000313" key="3">
    <source>
        <dbReference type="Proteomes" id="UP000657075"/>
    </source>
</evidence>
<protein>
    <submittedName>
        <fullName evidence="2">Uncharacterized protein</fullName>
    </submittedName>
</protein>
<dbReference type="Proteomes" id="UP000657075">
    <property type="component" value="Unassembled WGS sequence"/>
</dbReference>
<accession>A0A830E501</accession>
<name>A0A830E501_9CREN</name>
<reference evidence="4" key="3">
    <citation type="submission" date="2022-09" db="EMBL/GenBank/DDBJ databases">
        <title>Complete genome sequence of Vulcanisaeta souniana.</title>
        <authorList>
            <person name="Kato S."/>
            <person name="Itoh T."/>
            <person name="Ohkuma M."/>
        </authorList>
    </citation>
    <scope>NUCLEOTIDE SEQUENCE [LARGE SCALE GENOMIC DNA]</scope>
    <source>
        <strain evidence="4">JCM 11219</strain>
    </source>
</reference>
<dbReference type="EMBL" id="BMNM01000001">
    <property type="protein sequence ID" value="GGI71907.1"/>
    <property type="molecule type" value="Genomic_DNA"/>
</dbReference>